<organism evidence="1 2">
    <name type="scientific">Gordonia jinghuaiqii</name>
    <dbReference type="NCBI Taxonomy" id="2758710"/>
    <lineage>
        <taxon>Bacteria</taxon>
        <taxon>Bacillati</taxon>
        <taxon>Actinomycetota</taxon>
        <taxon>Actinomycetes</taxon>
        <taxon>Mycobacteriales</taxon>
        <taxon>Gordoniaceae</taxon>
        <taxon>Gordonia</taxon>
    </lineage>
</organism>
<sequence length="197" mass="21346">MILSLVRHGEPVRAASGDAGIDPPLSAAGADHARGVGKLITADGYSAVYSSPLRRARETAQIAAGPDVPVGEREGLSEFDRGSAYLHYEDGAEIWKRYLAGDLTPWGTTLDDFRTRVLDTIESLRADHDGENVVAVCHGGVINVFTAWILGVSSVRIFAPEYGSVHRFWHRPGEGWSIRELNVRPWSPSQAAVEAQA</sequence>
<protein>
    <submittedName>
        <fullName evidence="1">Histidine phosphatase family protein</fullName>
    </submittedName>
</protein>
<dbReference type="GO" id="GO:0016791">
    <property type="term" value="F:phosphatase activity"/>
    <property type="evidence" value="ECO:0007669"/>
    <property type="project" value="TreeGrafter"/>
</dbReference>
<reference evidence="2" key="1">
    <citation type="submission" date="2020-07" db="EMBL/GenBank/DDBJ databases">
        <title>novel species isolated from the respiratory tract of Marmot.</title>
        <authorList>
            <person name="Zhang G."/>
        </authorList>
    </citation>
    <scope>NUCLEOTIDE SEQUENCE [LARGE SCALE GENOMIC DNA]</scope>
    <source>
        <strain evidence="2">686</strain>
    </source>
</reference>
<dbReference type="SMART" id="SM00855">
    <property type="entry name" value="PGAM"/>
    <property type="match status" value="1"/>
</dbReference>
<proteinExistence type="predicted"/>
<evidence type="ECO:0000313" key="2">
    <source>
        <dbReference type="Proteomes" id="UP000515663"/>
    </source>
</evidence>
<dbReference type="CDD" id="cd07067">
    <property type="entry name" value="HP_PGM_like"/>
    <property type="match status" value="1"/>
</dbReference>
<dbReference type="EMBL" id="CP059491">
    <property type="protein sequence ID" value="QMT02627.1"/>
    <property type="molecule type" value="Genomic_DNA"/>
</dbReference>
<dbReference type="PANTHER" id="PTHR48100:SF1">
    <property type="entry name" value="HISTIDINE PHOSPHATASE FAMILY PROTEIN-RELATED"/>
    <property type="match status" value="1"/>
</dbReference>
<dbReference type="Pfam" id="PF00300">
    <property type="entry name" value="His_Phos_1"/>
    <property type="match status" value="1"/>
</dbReference>
<name>A0A7D7R404_9ACTN</name>
<dbReference type="SUPFAM" id="SSF53254">
    <property type="entry name" value="Phosphoglycerate mutase-like"/>
    <property type="match status" value="1"/>
</dbReference>
<dbReference type="InterPro" id="IPR029033">
    <property type="entry name" value="His_PPase_superfam"/>
</dbReference>
<dbReference type="AlphaFoldDB" id="A0A7D7R404"/>
<dbReference type="RefSeq" id="WP_219850806.1">
    <property type="nucleotide sequence ID" value="NZ_CP059491.1"/>
</dbReference>
<keyword evidence="2" id="KW-1185">Reference proteome</keyword>
<dbReference type="InterPro" id="IPR050275">
    <property type="entry name" value="PGM_Phosphatase"/>
</dbReference>
<dbReference type="Gene3D" id="3.40.50.1240">
    <property type="entry name" value="Phosphoglycerate mutase-like"/>
    <property type="match status" value="1"/>
</dbReference>
<evidence type="ECO:0000313" key="1">
    <source>
        <dbReference type="EMBL" id="QMT02627.1"/>
    </source>
</evidence>
<dbReference type="Proteomes" id="UP000515663">
    <property type="component" value="Chromosome"/>
</dbReference>
<accession>A0A7D7R404</accession>
<dbReference type="GO" id="GO:0005737">
    <property type="term" value="C:cytoplasm"/>
    <property type="evidence" value="ECO:0007669"/>
    <property type="project" value="TreeGrafter"/>
</dbReference>
<dbReference type="PANTHER" id="PTHR48100">
    <property type="entry name" value="BROAD-SPECIFICITY PHOSPHATASE YOR283W-RELATED"/>
    <property type="match status" value="1"/>
</dbReference>
<gene>
    <name evidence="1" type="ORF">H1R19_05640</name>
</gene>
<dbReference type="InterPro" id="IPR013078">
    <property type="entry name" value="His_Pase_superF_clade-1"/>
</dbReference>
<dbReference type="KEGG" id="gji:H1R19_05640"/>